<reference evidence="3" key="1">
    <citation type="journal article" date="2018" name="Proc. Natl. Acad. Sci. U.S.A.">
        <title>Linking secondary metabolites to gene clusters through genome sequencing of six diverse Aspergillus species.</title>
        <authorList>
            <person name="Kaerboelling I."/>
            <person name="Vesth T.C."/>
            <person name="Frisvad J.C."/>
            <person name="Nybo J.L."/>
            <person name="Theobald S."/>
            <person name="Kuo A."/>
            <person name="Bowyer P."/>
            <person name="Matsuda Y."/>
            <person name="Mondo S."/>
            <person name="Lyhne E.K."/>
            <person name="Kogle M.E."/>
            <person name="Clum A."/>
            <person name="Lipzen A."/>
            <person name="Salamov A."/>
            <person name="Ngan C.Y."/>
            <person name="Daum C."/>
            <person name="Chiniquy J."/>
            <person name="Barry K."/>
            <person name="LaButti K."/>
            <person name="Haridas S."/>
            <person name="Simmons B.A."/>
            <person name="Magnuson J.K."/>
            <person name="Mortensen U.H."/>
            <person name="Larsen T.O."/>
            <person name="Grigoriev I.V."/>
            <person name="Baker S.E."/>
            <person name="Andersen M.R."/>
        </authorList>
    </citation>
    <scope>NUCLEOTIDE SEQUENCE [LARGE SCALE GENOMIC DNA]</scope>
    <source>
        <strain evidence="3">IBT 16806</strain>
    </source>
</reference>
<evidence type="ECO:0000313" key="2">
    <source>
        <dbReference type="EMBL" id="PKX98316.1"/>
    </source>
</evidence>
<dbReference type="GeneID" id="36531790"/>
<dbReference type="AlphaFoldDB" id="A0A2I1CL29"/>
<protein>
    <submittedName>
        <fullName evidence="2">Uncharacterized protein</fullName>
    </submittedName>
</protein>
<organism evidence="2 3">
    <name type="scientific">Aspergillus novofumigatus (strain IBT 16806)</name>
    <dbReference type="NCBI Taxonomy" id="1392255"/>
    <lineage>
        <taxon>Eukaryota</taxon>
        <taxon>Fungi</taxon>
        <taxon>Dikarya</taxon>
        <taxon>Ascomycota</taxon>
        <taxon>Pezizomycotina</taxon>
        <taxon>Eurotiomycetes</taxon>
        <taxon>Eurotiomycetidae</taxon>
        <taxon>Eurotiales</taxon>
        <taxon>Aspergillaceae</taxon>
        <taxon>Aspergillus</taxon>
        <taxon>Aspergillus subgen. Fumigati</taxon>
    </lineage>
</organism>
<feature type="region of interest" description="Disordered" evidence="1">
    <location>
        <begin position="1"/>
        <end position="61"/>
    </location>
</feature>
<proteinExistence type="predicted"/>
<sequence length="61" mass="6254">MSTIAGITLDVPSSRRSSSIEQGNPACIKPIDGSAKRNVEATADGHGSTGELVQRAGDEVD</sequence>
<dbReference type="VEuPathDB" id="FungiDB:P174DRAFT_416059"/>
<evidence type="ECO:0000313" key="3">
    <source>
        <dbReference type="Proteomes" id="UP000234474"/>
    </source>
</evidence>
<dbReference type="Proteomes" id="UP000234474">
    <property type="component" value="Unassembled WGS sequence"/>
</dbReference>
<dbReference type="RefSeq" id="XP_024686911.1">
    <property type="nucleotide sequence ID" value="XM_024824465.1"/>
</dbReference>
<dbReference type="EMBL" id="MSZS01000001">
    <property type="protein sequence ID" value="PKX98316.1"/>
    <property type="molecule type" value="Genomic_DNA"/>
</dbReference>
<name>A0A2I1CL29_ASPN1</name>
<keyword evidence="3" id="KW-1185">Reference proteome</keyword>
<gene>
    <name evidence="2" type="ORF">P174DRAFT_416059</name>
</gene>
<accession>A0A2I1CL29</accession>
<evidence type="ECO:0000256" key="1">
    <source>
        <dbReference type="SAM" id="MobiDB-lite"/>
    </source>
</evidence>
<comment type="caution">
    <text evidence="2">The sequence shown here is derived from an EMBL/GenBank/DDBJ whole genome shotgun (WGS) entry which is preliminary data.</text>
</comment>